<dbReference type="EMBL" id="CP109546">
    <property type="protein sequence ID" value="WTZ11432.1"/>
    <property type="molecule type" value="Genomic_DNA"/>
</dbReference>
<keyword evidence="2" id="KW-0732">Signal</keyword>
<gene>
    <name evidence="3" type="ORF">OG699_27745</name>
</gene>
<organism evidence="3">
    <name type="scientific">Streptomyces sp. NBC_01393</name>
    <dbReference type="NCBI Taxonomy" id="2903851"/>
    <lineage>
        <taxon>Bacteria</taxon>
        <taxon>Bacillati</taxon>
        <taxon>Actinomycetota</taxon>
        <taxon>Actinomycetes</taxon>
        <taxon>Kitasatosporales</taxon>
        <taxon>Streptomycetaceae</taxon>
        <taxon>Streptomyces</taxon>
    </lineage>
</organism>
<proteinExistence type="predicted"/>
<feature type="chain" id="PRO_5043368085" description="Secreted protein" evidence="2">
    <location>
        <begin position="29"/>
        <end position="179"/>
    </location>
</feature>
<evidence type="ECO:0000256" key="2">
    <source>
        <dbReference type="SAM" id="SignalP"/>
    </source>
</evidence>
<evidence type="ECO:0000256" key="1">
    <source>
        <dbReference type="SAM" id="MobiDB-lite"/>
    </source>
</evidence>
<feature type="region of interest" description="Disordered" evidence="1">
    <location>
        <begin position="36"/>
        <end position="61"/>
    </location>
</feature>
<accession>A0AAU3I4D7</accession>
<dbReference type="AlphaFoldDB" id="A0AAU3I4D7"/>
<name>A0AAU3I4D7_9ACTN</name>
<sequence>MRSTLNGRRAATVFAALAFVLAPTAGYAADDVPSGMAATAEPDGSAGQTDDVDTSSDEPSGLVAASRTYCSHDGYTATGDPRQRCTKLDNGYLFHWKNTVDTGTRAYTSYEKTGGGSVSVRLGYSYNGTEHWSSYSSIGSGNSKSKSWGFGERNRDCKSTIGLLQQRGKDKVQTPIAKC</sequence>
<feature type="signal peptide" evidence="2">
    <location>
        <begin position="1"/>
        <end position="28"/>
    </location>
</feature>
<reference evidence="3" key="1">
    <citation type="submission" date="2022-10" db="EMBL/GenBank/DDBJ databases">
        <title>The complete genomes of actinobacterial strains from the NBC collection.</title>
        <authorList>
            <person name="Joergensen T.S."/>
            <person name="Alvarez Arevalo M."/>
            <person name="Sterndorff E.B."/>
            <person name="Faurdal D."/>
            <person name="Vuksanovic O."/>
            <person name="Mourched A.-S."/>
            <person name="Charusanti P."/>
            <person name="Shaw S."/>
            <person name="Blin K."/>
            <person name="Weber T."/>
        </authorList>
    </citation>
    <scope>NUCLEOTIDE SEQUENCE</scope>
    <source>
        <strain evidence="3">NBC_01393</strain>
    </source>
</reference>
<evidence type="ECO:0000313" key="3">
    <source>
        <dbReference type="EMBL" id="WTZ11432.1"/>
    </source>
</evidence>
<protein>
    <recommendedName>
        <fullName evidence="4">Secreted protein</fullName>
    </recommendedName>
</protein>
<evidence type="ECO:0008006" key="4">
    <source>
        <dbReference type="Google" id="ProtNLM"/>
    </source>
</evidence>